<proteinExistence type="predicted"/>
<keyword evidence="2" id="KW-1185">Reference proteome</keyword>
<accession>A0ABV9NPL2</accession>
<organism evidence="1 2">
    <name type="scientific">Coralloluteibacterium thermophilum</name>
    <dbReference type="NCBI Taxonomy" id="2707049"/>
    <lineage>
        <taxon>Bacteria</taxon>
        <taxon>Pseudomonadati</taxon>
        <taxon>Pseudomonadota</taxon>
        <taxon>Gammaproteobacteria</taxon>
        <taxon>Lysobacterales</taxon>
        <taxon>Lysobacteraceae</taxon>
        <taxon>Coralloluteibacterium</taxon>
    </lineage>
</organism>
<comment type="caution">
    <text evidence="1">The sequence shown here is derived from an EMBL/GenBank/DDBJ whole genome shotgun (WGS) entry which is preliminary data.</text>
</comment>
<dbReference type="EMBL" id="JBHSGG010000034">
    <property type="protein sequence ID" value="MFC4728975.1"/>
    <property type="molecule type" value="Genomic_DNA"/>
</dbReference>
<evidence type="ECO:0000313" key="1">
    <source>
        <dbReference type="EMBL" id="MFC4728975.1"/>
    </source>
</evidence>
<gene>
    <name evidence="1" type="ORF">ACFO3Q_12445</name>
</gene>
<evidence type="ECO:0000313" key="2">
    <source>
        <dbReference type="Proteomes" id="UP001595892"/>
    </source>
</evidence>
<dbReference type="RefSeq" id="WP_377005045.1">
    <property type="nucleotide sequence ID" value="NZ_JBHSGG010000034.1"/>
</dbReference>
<sequence>MATGPLRHAFIGVRFAAPLRVHPVRRFARHPIHYLDLPTHVEVFRLRDAARGSDPPMQDTDD</sequence>
<protein>
    <submittedName>
        <fullName evidence="1">Uncharacterized protein</fullName>
    </submittedName>
</protein>
<reference evidence="2" key="1">
    <citation type="journal article" date="2019" name="Int. J. Syst. Evol. Microbiol.">
        <title>The Global Catalogue of Microorganisms (GCM) 10K type strain sequencing project: providing services to taxonomists for standard genome sequencing and annotation.</title>
        <authorList>
            <consortium name="The Broad Institute Genomics Platform"/>
            <consortium name="The Broad Institute Genome Sequencing Center for Infectious Disease"/>
            <person name="Wu L."/>
            <person name="Ma J."/>
        </authorList>
    </citation>
    <scope>NUCLEOTIDE SEQUENCE [LARGE SCALE GENOMIC DNA]</scope>
    <source>
        <strain evidence="2">CGMCC 1.13574</strain>
    </source>
</reference>
<name>A0ABV9NPL2_9GAMM</name>
<dbReference type="Proteomes" id="UP001595892">
    <property type="component" value="Unassembled WGS sequence"/>
</dbReference>